<comment type="caution">
    <text evidence="2">The sequence shown here is derived from an EMBL/GenBank/DDBJ whole genome shotgun (WGS) entry which is preliminary data.</text>
</comment>
<feature type="compositionally biased region" description="Gly residues" evidence="1">
    <location>
        <begin position="647"/>
        <end position="664"/>
    </location>
</feature>
<feature type="compositionally biased region" description="Basic and acidic residues" evidence="1">
    <location>
        <begin position="572"/>
        <end position="582"/>
    </location>
</feature>
<evidence type="ECO:0000256" key="1">
    <source>
        <dbReference type="SAM" id="MobiDB-lite"/>
    </source>
</evidence>
<evidence type="ECO:0000313" key="3">
    <source>
        <dbReference type="Proteomes" id="UP001498398"/>
    </source>
</evidence>
<feature type="compositionally biased region" description="Polar residues" evidence="1">
    <location>
        <begin position="1"/>
        <end position="11"/>
    </location>
</feature>
<dbReference type="EMBL" id="JBANRG010000028">
    <property type="protein sequence ID" value="KAK7452758.1"/>
    <property type="molecule type" value="Genomic_DNA"/>
</dbReference>
<feature type="compositionally biased region" description="Basic residues" evidence="1">
    <location>
        <begin position="714"/>
        <end position="723"/>
    </location>
</feature>
<organism evidence="2 3">
    <name type="scientific">Marasmiellus scandens</name>
    <dbReference type="NCBI Taxonomy" id="2682957"/>
    <lineage>
        <taxon>Eukaryota</taxon>
        <taxon>Fungi</taxon>
        <taxon>Dikarya</taxon>
        <taxon>Basidiomycota</taxon>
        <taxon>Agaricomycotina</taxon>
        <taxon>Agaricomycetes</taxon>
        <taxon>Agaricomycetidae</taxon>
        <taxon>Agaricales</taxon>
        <taxon>Marasmiineae</taxon>
        <taxon>Omphalotaceae</taxon>
        <taxon>Marasmiellus</taxon>
    </lineage>
</organism>
<dbReference type="InterPro" id="IPR046521">
    <property type="entry name" value="DUF6698"/>
</dbReference>
<dbReference type="Proteomes" id="UP001498398">
    <property type="component" value="Unassembled WGS sequence"/>
</dbReference>
<keyword evidence="3" id="KW-1185">Reference proteome</keyword>
<name>A0ABR1J7V4_9AGAR</name>
<feature type="compositionally biased region" description="Acidic residues" evidence="1">
    <location>
        <begin position="258"/>
        <end position="283"/>
    </location>
</feature>
<reference evidence="2 3" key="1">
    <citation type="submission" date="2024-01" db="EMBL/GenBank/DDBJ databases">
        <title>A draft genome for the cacao thread blight pathogen Marasmiellus scandens.</title>
        <authorList>
            <person name="Baruah I.K."/>
            <person name="Leung J."/>
            <person name="Bukari Y."/>
            <person name="Amoako-Attah I."/>
            <person name="Meinhardt L.W."/>
            <person name="Bailey B.A."/>
            <person name="Cohen S.P."/>
        </authorList>
    </citation>
    <scope>NUCLEOTIDE SEQUENCE [LARGE SCALE GENOMIC DNA]</scope>
    <source>
        <strain evidence="2 3">GH-19</strain>
    </source>
</reference>
<proteinExistence type="predicted"/>
<feature type="compositionally biased region" description="Gly residues" evidence="1">
    <location>
        <begin position="675"/>
        <end position="686"/>
    </location>
</feature>
<dbReference type="Pfam" id="PF20414">
    <property type="entry name" value="DUF6698"/>
    <property type="match status" value="2"/>
</dbReference>
<accession>A0ABR1J7V4</accession>
<sequence>MPRNTQGNPQTRQHHDARRGELRITPNPAAPPIRSVTPEEPERPIYVGKRKRTYEQISDALSCKKRQKSDEEILEPFSHLGRWIQRGIDLDPDVHMIVKIGLALSESFSGLRGIKSFSACEEDLDEYTDAQQDKMLNMFEEMVDYESDFKALLELIIEHDDQGTFNKLLDELSSKRHDARRDDLGTLKHLIGSFLPPNPHIKGLHPPLTMSRSKTDRGINHPVIAAMFCPRKHLFRMLRELKAEDMSDTLLQDHDVSESESESDDEEEDESDGGVEGDSDEERTDEKGREQDGEEGEQAPQSVRVPQTTTVVKHIQDGGIQLTADGLDAFLYDLRMVTPGKNQKAQLKGLLRGFVPVHVFQAIFHGASSMHEDLSRKARPSIAQIHNLTKVTPKTIAYAITLARFTMSDVESFDLQDADYDLHQLYDHVVQLLGNPESLFAEKTLRWWNRKVFSKKAISGKRIAKKDMVPGASKFGKLVTADASQSQRLARRRQQEEEERQAAERDARAQAIDEDENDTRVRRQQRSELDENEDENDTRVRRRQCSELDEDDTRVRRRRRSELDEGEDEDDTRAQRRQRFELDQDQQGWDGMNGDDGAPQLQGQAEGIQGRGASAESDRTRGGGRHASIGQGGRNSGEPNGESRNGQGQGASVGRGGQESGESGGSQRRSHGTSAGRGGQGHGQSGVRGSSQDRDEDSNQAQGSRGKASGHGSYRGKKRGTGQ</sequence>
<feature type="region of interest" description="Disordered" evidence="1">
    <location>
        <begin position="480"/>
        <end position="723"/>
    </location>
</feature>
<feature type="compositionally biased region" description="Basic and acidic residues" evidence="1">
    <location>
        <begin position="518"/>
        <end position="529"/>
    </location>
</feature>
<evidence type="ECO:0000313" key="2">
    <source>
        <dbReference type="EMBL" id="KAK7452758.1"/>
    </source>
</evidence>
<feature type="region of interest" description="Disordered" evidence="1">
    <location>
        <begin position="249"/>
        <end position="306"/>
    </location>
</feature>
<gene>
    <name evidence="2" type="ORF">VKT23_012159</name>
</gene>
<feature type="region of interest" description="Disordered" evidence="1">
    <location>
        <begin position="1"/>
        <end position="43"/>
    </location>
</feature>
<protein>
    <submittedName>
        <fullName evidence="2">Uncharacterized protein</fullName>
    </submittedName>
</protein>